<proteinExistence type="inferred from homology"/>
<protein>
    <submittedName>
        <fullName evidence="2">Uncharacterized protein</fullName>
    </submittedName>
</protein>
<dbReference type="AlphaFoldDB" id="A0AAE0FXS0"/>
<dbReference type="PANTHER" id="PTHR15243:SF0">
    <property type="entry name" value="SERINE_THREONINE-PROTEIN KINASE 19"/>
    <property type="match status" value="1"/>
</dbReference>
<reference evidence="2 3" key="1">
    <citation type="journal article" date="2015" name="Genome Biol. Evol.">
        <title>Comparative Genomics of a Bacterivorous Green Alga Reveals Evolutionary Causalities and Consequences of Phago-Mixotrophic Mode of Nutrition.</title>
        <authorList>
            <person name="Burns J.A."/>
            <person name="Paasch A."/>
            <person name="Narechania A."/>
            <person name="Kim E."/>
        </authorList>
    </citation>
    <scope>NUCLEOTIDE SEQUENCE [LARGE SCALE GENOMIC DNA]</scope>
    <source>
        <strain evidence="2 3">PLY_AMNH</strain>
    </source>
</reference>
<dbReference type="Pfam" id="PF10494">
    <property type="entry name" value="Stk19"/>
    <property type="match status" value="1"/>
</dbReference>
<sequence>EEYFHRILKPSPDEKRLVQVEAARARGESQGKPEEVVSVFSWFETWLCHRCLELSITQEELQQHLTARFTGASESSLDVRISALMNAGLLTRMVAQVSNQRGTCYWFSIPGIGVLAKNLVHGRTELEGLLSRRRYCEILQKELEKRKLHNSSLGMCFHIRDLLGSGKMKSSATTCGALLRLVRN</sequence>
<evidence type="ECO:0000313" key="3">
    <source>
        <dbReference type="Proteomes" id="UP001190700"/>
    </source>
</evidence>
<evidence type="ECO:0000313" key="2">
    <source>
        <dbReference type="EMBL" id="KAK3267733.1"/>
    </source>
</evidence>
<evidence type="ECO:0000256" key="1">
    <source>
        <dbReference type="ARBA" id="ARBA00093458"/>
    </source>
</evidence>
<gene>
    <name evidence="2" type="ORF">CYMTET_23732</name>
</gene>
<comment type="similarity">
    <text evidence="1">Belongs to the STK19 family.</text>
</comment>
<name>A0AAE0FXS0_9CHLO</name>
<keyword evidence="3" id="KW-1185">Reference proteome</keyword>
<dbReference type="Proteomes" id="UP001190700">
    <property type="component" value="Unassembled WGS sequence"/>
</dbReference>
<dbReference type="InterPro" id="IPR018865">
    <property type="entry name" value="STK19-like"/>
</dbReference>
<comment type="caution">
    <text evidence="2">The sequence shown here is derived from an EMBL/GenBank/DDBJ whole genome shotgun (WGS) entry which is preliminary data.</text>
</comment>
<organism evidence="2 3">
    <name type="scientific">Cymbomonas tetramitiformis</name>
    <dbReference type="NCBI Taxonomy" id="36881"/>
    <lineage>
        <taxon>Eukaryota</taxon>
        <taxon>Viridiplantae</taxon>
        <taxon>Chlorophyta</taxon>
        <taxon>Pyramimonadophyceae</taxon>
        <taxon>Pyramimonadales</taxon>
        <taxon>Pyramimonadaceae</taxon>
        <taxon>Cymbomonas</taxon>
    </lineage>
</organism>
<feature type="non-terminal residue" evidence="2">
    <location>
        <position position="1"/>
    </location>
</feature>
<dbReference type="PANTHER" id="PTHR15243">
    <property type="entry name" value="SERINE/THREONINE-PROTEIN KINASE 19"/>
    <property type="match status" value="1"/>
</dbReference>
<accession>A0AAE0FXS0</accession>
<dbReference type="EMBL" id="LGRX02012234">
    <property type="protein sequence ID" value="KAK3267733.1"/>
    <property type="molecule type" value="Genomic_DNA"/>
</dbReference>